<accession>A0A9D4N4U3</accession>
<dbReference type="InterPro" id="IPR000436">
    <property type="entry name" value="Sushi_SCR_CCP_dom"/>
</dbReference>
<gene>
    <name evidence="6" type="ORF">DPMN_011868</name>
</gene>
<comment type="caution">
    <text evidence="6">The sequence shown here is derived from an EMBL/GenBank/DDBJ whole genome shotgun (WGS) entry which is preliminary data.</text>
</comment>
<keyword evidence="4" id="KW-0768">Sushi</keyword>
<dbReference type="Gene3D" id="2.10.70.10">
    <property type="entry name" value="Complement Module, domain 1"/>
    <property type="match status" value="2"/>
</dbReference>
<dbReference type="InterPro" id="IPR035976">
    <property type="entry name" value="Sushi/SCR/CCP_sf"/>
</dbReference>
<dbReference type="Pfam" id="PF00084">
    <property type="entry name" value="Sushi"/>
    <property type="match status" value="2"/>
</dbReference>
<feature type="domain" description="Sushi" evidence="5">
    <location>
        <begin position="1"/>
        <end position="46"/>
    </location>
</feature>
<evidence type="ECO:0000256" key="1">
    <source>
        <dbReference type="ARBA" id="ARBA00022729"/>
    </source>
</evidence>
<dbReference type="SMART" id="SM00032">
    <property type="entry name" value="CCP"/>
    <property type="match status" value="2"/>
</dbReference>
<evidence type="ECO:0000313" key="6">
    <source>
        <dbReference type="EMBL" id="KAH3887846.1"/>
    </source>
</evidence>
<keyword evidence="1" id="KW-0732">Signal</keyword>
<dbReference type="AlphaFoldDB" id="A0A9D4N4U3"/>
<name>A0A9D4N4U3_DREPO</name>
<evidence type="ECO:0000256" key="4">
    <source>
        <dbReference type="PROSITE-ProRule" id="PRU00302"/>
    </source>
</evidence>
<evidence type="ECO:0000313" key="7">
    <source>
        <dbReference type="Proteomes" id="UP000828390"/>
    </source>
</evidence>
<dbReference type="EMBL" id="JAIWYP010000001">
    <property type="protein sequence ID" value="KAH3887846.1"/>
    <property type="molecule type" value="Genomic_DNA"/>
</dbReference>
<comment type="caution">
    <text evidence="4">Lacks conserved residue(s) required for the propagation of feature annotation.</text>
</comment>
<keyword evidence="3 4" id="KW-1015">Disulfide bond</keyword>
<keyword evidence="2" id="KW-0677">Repeat</keyword>
<evidence type="ECO:0000259" key="5">
    <source>
        <dbReference type="PROSITE" id="PS50923"/>
    </source>
</evidence>
<evidence type="ECO:0000256" key="2">
    <source>
        <dbReference type="ARBA" id="ARBA00022737"/>
    </source>
</evidence>
<protein>
    <recommendedName>
        <fullName evidence="5">Sushi domain-containing protein</fullName>
    </recommendedName>
</protein>
<keyword evidence="7" id="KW-1185">Reference proteome</keyword>
<feature type="domain" description="Sushi" evidence="5">
    <location>
        <begin position="275"/>
        <end position="332"/>
    </location>
</feature>
<reference evidence="6" key="1">
    <citation type="journal article" date="2019" name="bioRxiv">
        <title>The Genome of the Zebra Mussel, Dreissena polymorpha: A Resource for Invasive Species Research.</title>
        <authorList>
            <person name="McCartney M.A."/>
            <person name="Auch B."/>
            <person name="Kono T."/>
            <person name="Mallez S."/>
            <person name="Zhang Y."/>
            <person name="Obille A."/>
            <person name="Becker A."/>
            <person name="Abrahante J.E."/>
            <person name="Garbe J."/>
            <person name="Badalamenti J.P."/>
            <person name="Herman A."/>
            <person name="Mangelson H."/>
            <person name="Liachko I."/>
            <person name="Sullivan S."/>
            <person name="Sone E.D."/>
            <person name="Koren S."/>
            <person name="Silverstein K.A.T."/>
            <person name="Beckman K.B."/>
            <person name="Gohl D.M."/>
        </authorList>
    </citation>
    <scope>NUCLEOTIDE SEQUENCE</scope>
    <source>
        <strain evidence="6">Duluth1</strain>
        <tissue evidence="6">Whole animal</tissue>
    </source>
</reference>
<reference evidence="6" key="2">
    <citation type="submission" date="2020-11" db="EMBL/GenBank/DDBJ databases">
        <authorList>
            <person name="McCartney M.A."/>
            <person name="Auch B."/>
            <person name="Kono T."/>
            <person name="Mallez S."/>
            <person name="Becker A."/>
            <person name="Gohl D.M."/>
            <person name="Silverstein K.A.T."/>
            <person name="Koren S."/>
            <person name="Bechman K.B."/>
            <person name="Herman A."/>
            <person name="Abrahante J.E."/>
            <person name="Garbe J."/>
        </authorList>
    </citation>
    <scope>NUCLEOTIDE SEQUENCE</scope>
    <source>
        <strain evidence="6">Duluth1</strain>
        <tissue evidence="6">Whole animal</tissue>
    </source>
</reference>
<organism evidence="6 7">
    <name type="scientific">Dreissena polymorpha</name>
    <name type="common">Zebra mussel</name>
    <name type="synonym">Mytilus polymorpha</name>
    <dbReference type="NCBI Taxonomy" id="45954"/>
    <lineage>
        <taxon>Eukaryota</taxon>
        <taxon>Metazoa</taxon>
        <taxon>Spiralia</taxon>
        <taxon>Lophotrochozoa</taxon>
        <taxon>Mollusca</taxon>
        <taxon>Bivalvia</taxon>
        <taxon>Autobranchia</taxon>
        <taxon>Heteroconchia</taxon>
        <taxon>Euheterodonta</taxon>
        <taxon>Imparidentia</taxon>
        <taxon>Neoheterodontei</taxon>
        <taxon>Myida</taxon>
        <taxon>Dreissenoidea</taxon>
        <taxon>Dreissenidae</taxon>
        <taxon>Dreissena</taxon>
    </lineage>
</organism>
<dbReference type="PANTHER" id="PTHR45656:SF4">
    <property type="entry name" value="PROTEIN CBR-CLEC-78"/>
    <property type="match status" value="1"/>
</dbReference>
<evidence type="ECO:0000256" key="3">
    <source>
        <dbReference type="ARBA" id="ARBA00023157"/>
    </source>
</evidence>
<dbReference type="InterPro" id="IPR051277">
    <property type="entry name" value="SEZ6_CSMD_C4BPB_Regulators"/>
</dbReference>
<dbReference type="PROSITE" id="PS50923">
    <property type="entry name" value="SUSHI"/>
    <property type="match status" value="2"/>
</dbReference>
<proteinExistence type="predicted"/>
<feature type="disulfide bond" evidence="4">
    <location>
        <begin position="303"/>
        <end position="330"/>
    </location>
</feature>
<sequence>MSYSGWGHGNSVTFTCEPGYIMVSGDAVHTCHKNGWWTGTQPKCQVQNCVTLQNNSNGKLKSGLYQINRGGRNFHIYCNYGNGDGYVYISPSISSDVDLNMTSLSDDSSLVKVIHRRQNSKQYEATIQQINAFNTLPVSVQYNRHDGYQGVVNNAMGPYVFTGFVPLSHNVIHGVQGWKVNGKEFTFTNGDGNPNSYFAVLFNAIKSGYTSYKGWRNNLMHAWYDLATLVPVSDSLPESMFSTNYEIHHGGGGGYSIATTESDITGVAIGQRFIITCSEPDDVRNAKKMFCSVKPGSVVTYICNPGYANSGNLERMCTSTGGWSGLPPTCTR</sequence>
<dbReference type="Proteomes" id="UP000828390">
    <property type="component" value="Unassembled WGS sequence"/>
</dbReference>
<dbReference type="SUPFAM" id="SSF57535">
    <property type="entry name" value="Complement control module/SCR domain"/>
    <property type="match status" value="2"/>
</dbReference>
<dbReference type="PANTHER" id="PTHR45656">
    <property type="entry name" value="PROTEIN CBR-CLEC-78"/>
    <property type="match status" value="1"/>
</dbReference>
<dbReference type="CDD" id="cd00033">
    <property type="entry name" value="CCP"/>
    <property type="match status" value="2"/>
</dbReference>